<feature type="region of interest" description="Disordered" evidence="1">
    <location>
        <begin position="1"/>
        <end position="51"/>
    </location>
</feature>
<feature type="non-terminal residue" evidence="2">
    <location>
        <position position="51"/>
    </location>
</feature>
<accession>A0ABQ7QUJ2</accession>
<gene>
    <name evidence="2" type="ORF">JYU34_005942</name>
</gene>
<evidence type="ECO:0000256" key="1">
    <source>
        <dbReference type="SAM" id="MobiDB-lite"/>
    </source>
</evidence>
<name>A0ABQ7QUJ2_PLUXY</name>
<protein>
    <submittedName>
        <fullName evidence="2">Uncharacterized protein</fullName>
    </submittedName>
</protein>
<proteinExistence type="predicted"/>
<reference evidence="2 3" key="1">
    <citation type="submission" date="2021-06" db="EMBL/GenBank/DDBJ databases">
        <title>A haploid diamondback moth (Plutella xylostella L.) genome assembly resolves 31 chromosomes and identifies a diamide resistance mutation.</title>
        <authorList>
            <person name="Ward C.M."/>
            <person name="Perry K.D."/>
            <person name="Baker G."/>
            <person name="Powis K."/>
            <person name="Heckel D.G."/>
            <person name="Baxter S.W."/>
        </authorList>
    </citation>
    <scope>NUCLEOTIDE SEQUENCE [LARGE SCALE GENOMIC DNA]</scope>
    <source>
        <strain evidence="2 3">LV</strain>
        <tissue evidence="2">Single pupa</tissue>
    </source>
</reference>
<keyword evidence="3" id="KW-1185">Reference proteome</keyword>
<dbReference type="EMBL" id="JAHIBW010000008">
    <property type="protein sequence ID" value="KAG7308715.1"/>
    <property type="molecule type" value="Genomic_DNA"/>
</dbReference>
<evidence type="ECO:0000313" key="2">
    <source>
        <dbReference type="EMBL" id="KAG7308715.1"/>
    </source>
</evidence>
<comment type="caution">
    <text evidence="2">The sequence shown here is derived from an EMBL/GenBank/DDBJ whole genome shotgun (WGS) entry which is preliminary data.</text>
</comment>
<feature type="non-terminal residue" evidence="2">
    <location>
        <position position="1"/>
    </location>
</feature>
<evidence type="ECO:0000313" key="3">
    <source>
        <dbReference type="Proteomes" id="UP000823941"/>
    </source>
</evidence>
<organism evidence="2 3">
    <name type="scientific">Plutella xylostella</name>
    <name type="common">Diamondback moth</name>
    <name type="synonym">Plutella maculipennis</name>
    <dbReference type="NCBI Taxonomy" id="51655"/>
    <lineage>
        <taxon>Eukaryota</taxon>
        <taxon>Metazoa</taxon>
        <taxon>Ecdysozoa</taxon>
        <taxon>Arthropoda</taxon>
        <taxon>Hexapoda</taxon>
        <taxon>Insecta</taxon>
        <taxon>Pterygota</taxon>
        <taxon>Neoptera</taxon>
        <taxon>Endopterygota</taxon>
        <taxon>Lepidoptera</taxon>
        <taxon>Glossata</taxon>
        <taxon>Ditrysia</taxon>
        <taxon>Yponomeutoidea</taxon>
        <taxon>Plutellidae</taxon>
        <taxon>Plutella</taxon>
    </lineage>
</organism>
<sequence>ELEACQHKKAPNMRQATDQSARPAIPRTASRKLGKVAQPESGTRGPGYWLL</sequence>
<dbReference type="Proteomes" id="UP000823941">
    <property type="component" value="Chromosome 8"/>
</dbReference>